<sequence length="389" mass="42806">MNAKAWAVLGCCLLLLIAAECHKKGKPPKSTGKKAAKEPRGGELKPLQAAGRLPAQALPRHQPTAQPPVKAAGPPVLLRVLGPGRFQAVAEALALRAGDTLELRCRGRAVRWSHPAHLEDEERPRLRIKHFEKYSQMQVVNATAADTGQYSCWSFQCLDTRCQDGEDRTGKTFIFFADPQELFIPTENYYEVLQLRANRPTLLPCQVTSPLARVTLHREFPPEEVPVDGVNISYDVQRGFMIHRSQPSYAGSLFCIASLDGVRQISTKYMLIYINYPSSPPKPTVRASATAVQPGESFNVTCTVLGEPEASITFTWAYPRQQLGRPPYVRERAALRRQGGQVRQEAESTLYVDEARAGTQGLYTCQAQTLEGAGSTSTRVRVLPAPAGA</sequence>
<dbReference type="InterPro" id="IPR003599">
    <property type="entry name" value="Ig_sub"/>
</dbReference>
<feature type="signal peptide" evidence="4">
    <location>
        <begin position="1"/>
        <end position="21"/>
    </location>
</feature>
<dbReference type="SMART" id="SM00408">
    <property type="entry name" value="IGc2"/>
    <property type="match status" value="2"/>
</dbReference>
<feature type="compositionally biased region" description="Basic residues" evidence="3">
    <location>
        <begin position="24"/>
        <end position="34"/>
    </location>
</feature>
<dbReference type="SUPFAM" id="SSF48726">
    <property type="entry name" value="Immunoglobulin"/>
    <property type="match status" value="3"/>
</dbReference>
<evidence type="ECO:0000256" key="3">
    <source>
        <dbReference type="SAM" id="MobiDB-lite"/>
    </source>
</evidence>
<organism evidence="6 7">
    <name type="scientific">Apteryx mantelli</name>
    <name type="common">North Island brown kiwi</name>
    <dbReference type="NCBI Taxonomy" id="2696672"/>
    <lineage>
        <taxon>Eukaryota</taxon>
        <taxon>Metazoa</taxon>
        <taxon>Chordata</taxon>
        <taxon>Craniata</taxon>
        <taxon>Vertebrata</taxon>
        <taxon>Euteleostomi</taxon>
        <taxon>Archelosauria</taxon>
        <taxon>Archosauria</taxon>
        <taxon>Dinosauria</taxon>
        <taxon>Saurischia</taxon>
        <taxon>Theropoda</taxon>
        <taxon>Coelurosauria</taxon>
        <taxon>Aves</taxon>
        <taxon>Palaeognathae</taxon>
        <taxon>Apterygiformes</taxon>
        <taxon>Apterygidae</taxon>
        <taxon>Apteryx</taxon>
    </lineage>
</organism>
<evidence type="ECO:0000256" key="4">
    <source>
        <dbReference type="SAM" id="SignalP"/>
    </source>
</evidence>
<name>A0ABM4F894_9AVES</name>
<keyword evidence="6" id="KW-1185">Reference proteome</keyword>
<dbReference type="Gene3D" id="2.60.40.10">
    <property type="entry name" value="Immunoglobulins"/>
    <property type="match status" value="3"/>
</dbReference>
<protein>
    <recommendedName>
        <fullName evidence="2">Platelet-derived growth factor receptor-like protein</fullName>
    </recommendedName>
</protein>
<evidence type="ECO:0000313" key="6">
    <source>
        <dbReference type="Proteomes" id="UP001652627"/>
    </source>
</evidence>
<feature type="chain" id="PRO_5045192570" description="Platelet-derived growth factor receptor-like protein" evidence="4">
    <location>
        <begin position="22"/>
        <end position="389"/>
    </location>
</feature>
<evidence type="ECO:0000259" key="5">
    <source>
        <dbReference type="PROSITE" id="PS50835"/>
    </source>
</evidence>
<evidence type="ECO:0000256" key="2">
    <source>
        <dbReference type="ARBA" id="ARBA00019671"/>
    </source>
</evidence>
<dbReference type="Proteomes" id="UP001652627">
    <property type="component" value="Chromosome 14"/>
</dbReference>
<evidence type="ECO:0000256" key="1">
    <source>
        <dbReference type="ARBA" id="ARBA00011360"/>
    </source>
</evidence>
<feature type="domain" description="Ig-like" evidence="5">
    <location>
        <begin position="281"/>
        <end position="381"/>
    </location>
</feature>
<dbReference type="InterPro" id="IPR036179">
    <property type="entry name" value="Ig-like_dom_sf"/>
</dbReference>
<dbReference type="PANTHER" id="PTHR15360:SF2">
    <property type="entry name" value="PLATELET-DERIVED GROWTH FACTOR RECEPTOR-LIKE PROTEIN"/>
    <property type="match status" value="1"/>
</dbReference>
<dbReference type="GeneID" id="106493572"/>
<keyword evidence="4" id="KW-0732">Signal</keyword>
<dbReference type="PROSITE" id="PS50835">
    <property type="entry name" value="IG_LIKE"/>
    <property type="match status" value="1"/>
</dbReference>
<dbReference type="InterPro" id="IPR013783">
    <property type="entry name" value="Ig-like_fold"/>
</dbReference>
<dbReference type="PANTHER" id="PTHR15360">
    <property type="entry name" value="PLATELET-DERIVED GROWTH FACTOR RECEPTOR LIKE"/>
    <property type="match status" value="1"/>
</dbReference>
<dbReference type="SMART" id="SM00409">
    <property type="entry name" value="IG"/>
    <property type="match status" value="3"/>
</dbReference>
<dbReference type="RefSeq" id="XP_067161182.1">
    <property type="nucleotide sequence ID" value="XM_067305081.1"/>
</dbReference>
<proteinExistence type="predicted"/>
<reference evidence="7" key="1">
    <citation type="submission" date="2025-08" db="UniProtKB">
        <authorList>
            <consortium name="RefSeq"/>
        </authorList>
    </citation>
    <scope>IDENTIFICATION</scope>
    <source>
        <tissue evidence="7">Blood</tissue>
    </source>
</reference>
<accession>A0ABM4F894</accession>
<feature type="region of interest" description="Disordered" evidence="3">
    <location>
        <begin position="24"/>
        <end position="48"/>
    </location>
</feature>
<dbReference type="Pfam" id="PF13927">
    <property type="entry name" value="Ig_3"/>
    <property type="match status" value="1"/>
</dbReference>
<gene>
    <name evidence="7" type="primary">LOC106493572</name>
</gene>
<dbReference type="Pfam" id="PF21339">
    <property type="entry name" value="VEGFR-1-like_Ig-like"/>
    <property type="match status" value="1"/>
</dbReference>
<comment type="subunit">
    <text evidence="1">Forms a complex composed of PDGFRL, TNK2 and GRB2.</text>
</comment>
<dbReference type="InterPro" id="IPR007110">
    <property type="entry name" value="Ig-like_dom"/>
</dbReference>
<evidence type="ECO:0000313" key="7">
    <source>
        <dbReference type="RefSeq" id="XP_067161182.1"/>
    </source>
</evidence>
<dbReference type="InterPro" id="IPR003598">
    <property type="entry name" value="Ig_sub2"/>
</dbReference>
<dbReference type="InterPro" id="IPR042495">
    <property type="entry name" value="PDGFRL"/>
</dbReference>